<keyword evidence="4" id="KW-0238">DNA-binding</keyword>
<name>A0ABQ9E2X8_TEGGR</name>
<dbReference type="Proteomes" id="UP001217089">
    <property type="component" value="Unassembled WGS sequence"/>
</dbReference>
<feature type="domain" description="Transcriptional coactivator p15 (PC4) C-terminal" evidence="8">
    <location>
        <begin position="87"/>
        <end position="136"/>
    </location>
</feature>
<proteinExistence type="inferred from homology"/>
<evidence type="ECO:0000256" key="1">
    <source>
        <dbReference type="ARBA" id="ARBA00004123"/>
    </source>
</evidence>
<evidence type="ECO:0000256" key="7">
    <source>
        <dbReference type="SAM" id="Coils"/>
    </source>
</evidence>
<dbReference type="Pfam" id="PF02229">
    <property type="entry name" value="PC4"/>
    <property type="match status" value="2"/>
</dbReference>
<reference evidence="9 10" key="1">
    <citation type="submission" date="2022-12" db="EMBL/GenBank/DDBJ databases">
        <title>Chromosome-level genome of Tegillarca granosa.</title>
        <authorList>
            <person name="Kim J."/>
        </authorList>
    </citation>
    <scope>NUCLEOTIDE SEQUENCE [LARGE SCALE GENOMIC DNA]</scope>
    <source>
        <strain evidence="9">Teg-2019</strain>
        <tissue evidence="9">Adductor muscle</tissue>
    </source>
</reference>
<keyword evidence="5" id="KW-0804">Transcription</keyword>
<keyword evidence="3" id="KW-0805">Transcription regulation</keyword>
<comment type="caution">
    <text evidence="9">The sequence shown here is derived from an EMBL/GenBank/DDBJ whole genome shotgun (WGS) entry which is preliminary data.</text>
</comment>
<protein>
    <recommendedName>
        <fullName evidence="8">Transcriptional coactivator p15 (PC4) C-terminal domain-containing protein</fullName>
    </recommendedName>
</protein>
<dbReference type="Gene3D" id="2.30.31.10">
    <property type="entry name" value="Transcriptional Coactivator Pc4, Chain A"/>
    <property type="match status" value="2"/>
</dbReference>
<keyword evidence="6" id="KW-0539">Nucleus</keyword>
<keyword evidence="7" id="KW-0175">Coiled coil</keyword>
<evidence type="ECO:0000256" key="3">
    <source>
        <dbReference type="ARBA" id="ARBA00023015"/>
    </source>
</evidence>
<evidence type="ECO:0000256" key="5">
    <source>
        <dbReference type="ARBA" id="ARBA00023163"/>
    </source>
</evidence>
<dbReference type="SUPFAM" id="SSF54447">
    <property type="entry name" value="ssDNA-binding transcriptional regulator domain"/>
    <property type="match status" value="2"/>
</dbReference>
<accession>A0ABQ9E2X8</accession>
<feature type="coiled-coil region" evidence="7">
    <location>
        <begin position="37"/>
        <end position="65"/>
    </location>
</feature>
<evidence type="ECO:0000256" key="4">
    <source>
        <dbReference type="ARBA" id="ARBA00023125"/>
    </source>
</evidence>
<dbReference type="InterPro" id="IPR009044">
    <property type="entry name" value="ssDNA-bd_transcriptional_reg"/>
</dbReference>
<comment type="similarity">
    <text evidence="2">Belongs to the transcriptional coactivator PC4 family.</text>
</comment>
<sequence length="257" mass="29639">MNDTTPLKAEQEVSRFGPLRKEKKRKILRLNIFDPVKRNLQSDFNQLLETKNEDEENKLTIVDDEATENCLNPVGPLREGDELCRLHLGDERYVVLKSFKGVMQVHIRQFEIGAKGPFPTSKGVALNLEKWKKLEEMHADDIDLSVNNFDKNDENVACKIHLGSNYYVSVKKPIARVDIRGWFLPLDSDVIVPTKKGISLTFKQWSYLKNSMTVVRQLVSKELDETVYCEQTNDHLNQMGYFACSNCNPNGYMDYVF</sequence>
<dbReference type="InterPro" id="IPR045125">
    <property type="entry name" value="Sub1/Tcp4-like"/>
</dbReference>
<evidence type="ECO:0000313" key="9">
    <source>
        <dbReference type="EMBL" id="KAJ8297850.1"/>
    </source>
</evidence>
<evidence type="ECO:0000256" key="6">
    <source>
        <dbReference type="ARBA" id="ARBA00023242"/>
    </source>
</evidence>
<dbReference type="InterPro" id="IPR003173">
    <property type="entry name" value="PC4_C"/>
</dbReference>
<evidence type="ECO:0000259" key="8">
    <source>
        <dbReference type="Pfam" id="PF02229"/>
    </source>
</evidence>
<evidence type="ECO:0000256" key="2">
    <source>
        <dbReference type="ARBA" id="ARBA00009001"/>
    </source>
</evidence>
<dbReference type="EMBL" id="JARBDR010000923">
    <property type="protein sequence ID" value="KAJ8297850.1"/>
    <property type="molecule type" value="Genomic_DNA"/>
</dbReference>
<keyword evidence="10" id="KW-1185">Reference proteome</keyword>
<evidence type="ECO:0000313" key="10">
    <source>
        <dbReference type="Proteomes" id="UP001217089"/>
    </source>
</evidence>
<gene>
    <name evidence="9" type="ORF">KUTeg_024381</name>
</gene>
<organism evidence="9 10">
    <name type="scientific">Tegillarca granosa</name>
    <name type="common">Malaysian cockle</name>
    <name type="synonym">Anadara granosa</name>
    <dbReference type="NCBI Taxonomy" id="220873"/>
    <lineage>
        <taxon>Eukaryota</taxon>
        <taxon>Metazoa</taxon>
        <taxon>Spiralia</taxon>
        <taxon>Lophotrochozoa</taxon>
        <taxon>Mollusca</taxon>
        <taxon>Bivalvia</taxon>
        <taxon>Autobranchia</taxon>
        <taxon>Pteriomorphia</taxon>
        <taxon>Arcoida</taxon>
        <taxon>Arcoidea</taxon>
        <taxon>Arcidae</taxon>
        <taxon>Tegillarca</taxon>
    </lineage>
</organism>
<comment type="subcellular location">
    <subcellularLocation>
        <location evidence="1">Nucleus</location>
    </subcellularLocation>
</comment>
<dbReference type="PANTHER" id="PTHR13215">
    <property type="entry name" value="RNA POLYMERASE II TRANSCRIPTIONAL COACTIVATOR"/>
    <property type="match status" value="1"/>
</dbReference>
<feature type="domain" description="Transcriptional coactivator p15 (PC4) C-terminal" evidence="8">
    <location>
        <begin position="175"/>
        <end position="210"/>
    </location>
</feature>